<reference evidence="4 5" key="1">
    <citation type="submission" date="2019-05" db="EMBL/GenBank/DDBJ databases">
        <authorList>
            <person name="Zhang J.-Y."/>
            <person name="Feg X."/>
            <person name="Du Z.-J."/>
        </authorList>
    </citation>
    <scope>NUCLEOTIDE SEQUENCE [LARGE SCALE GENOMIC DNA]</scope>
    <source>
        <strain evidence="4 5">RZ26</strain>
    </source>
</reference>
<dbReference type="InterPro" id="IPR027039">
    <property type="entry name" value="Crtac1"/>
</dbReference>
<dbReference type="InterPro" id="IPR013517">
    <property type="entry name" value="FG-GAP"/>
</dbReference>
<evidence type="ECO:0000313" key="5">
    <source>
        <dbReference type="Proteomes" id="UP000310314"/>
    </source>
</evidence>
<dbReference type="RefSeq" id="WP_138656065.1">
    <property type="nucleotide sequence ID" value="NZ_VATY01000001.1"/>
</dbReference>
<dbReference type="PANTHER" id="PTHR16026:SF0">
    <property type="entry name" value="CARTILAGE ACIDIC PROTEIN 1"/>
    <property type="match status" value="1"/>
</dbReference>
<keyword evidence="1" id="KW-0732">Signal</keyword>
<dbReference type="PANTHER" id="PTHR16026">
    <property type="entry name" value="CARTILAGE ACIDIC PROTEIN 1"/>
    <property type="match status" value="1"/>
</dbReference>
<keyword evidence="5" id="KW-1185">Reference proteome</keyword>
<dbReference type="InterPro" id="IPR011519">
    <property type="entry name" value="UnbV_ASPIC"/>
</dbReference>
<dbReference type="Gene3D" id="2.130.10.130">
    <property type="entry name" value="Integrin alpha, N-terminal"/>
    <property type="match status" value="3"/>
</dbReference>
<feature type="region of interest" description="Disordered" evidence="2">
    <location>
        <begin position="1"/>
        <end position="21"/>
    </location>
</feature>
<dbReference type="Pfam" id="PF13517">
    <property type="entry name" value="FG-GAP_3"/>
    <property type="match status" value="5"/>
</dbReference>
<dbReference type="EMBL" id="VATY01000001">
    <property type="protein sequence ID" value="TMM58133.1"/>
    <property type="molecule type" value="Genomic_DNA"/>
</dbReference>
<feature type="domain" description="ASPIC/UnbV" evidence="3">
    <location>
        <begin position="525"/>
        <end position="588"/>
    </location>
</feature>
<dbReference type="Pfam" id="PF07593">
    <property type="entry name" value="UnbV_ASPIC"/>
    <property type="match status" value="1"/>
</dbReference>
<accession>A0A5S3PT59</accession>
<proteinExistence type="predicted"/>
<comment type="caution">
    <text evidence="4">The sequence shown here is derived from an EMBL/GenBank/DDBJ whole genome shotgun (WGS) entry which is preliminary data.</text>
</comment>
<dbReference type="AlphaFoldDB" id="A0A5S3PT59"/>
<dbReference type="OrthoDB" id="9816120at2"/>
<evidence type="ECO:0000259" key="3">
    <source>
        <dbReference type="Pfam" id="PF07593"/>
    </source>
</evidence>
<dbReference type="SUPFAM" id="SSF69318">
    <property type="entry name" value="Integrin alpha N-terminal domain"/>
    <property type="match status" value="3"/>
</dbReference>
<dbReference type="InterPro" id="IPR028994">
    <property type="entry name" value="Integrin_alpha_N"/>
</dbReference>
<name>A0A5S3PT59_9FLAO</name>
<evidence type="ECO:0000256" key="1">
    <source>
        <dbReference type="ARBA" id="ARBA00022729"/>
    </source>
</evidence>
<evidence type="ECO:0000313" key="4">
    <source>
        <dbReference type="EMBL" id="TMM58133.1"/>
    </source>
</evidence>
<protein>
    <recommendedName>
        <fullName evidence="3">ASPIC/UnbV domain-containing protein</fullName>
    </recommendedName>
</protein>
<organism evidence="4 5">
    <name type="scientific">Maribacter algarum</name>
    <name type="common">ex Zhang et al. 2020</name>
    <dbReference type="NCBI Taxonomy" id="2578118"/>
    <lineage>
        <taxon>Bacteria</taxon>
        <taxon>Pseudomonadati</taxon>
        <taxon>Bacteroidota</taxon>
        <taxon>Flavobacteriia</taxon>
        <taxon>Flavobacteriales</taxon>
        <taxon>Flavobacteriaceae</taxon>
        <taxon>Maribacter</taxon>
    </lineage>
</organism>
<sequence length="1099" mass="122985">MSCKQDSLAKKSQSNLPDKEVSSTKPLFEGIASDKSQLIFSNTIKEDVSTLNNLFNFDYFYNGAGVGVEDLNNDGLLDVFFCGNQVPNKLFLNKGNLVFEDISAKADINKGKKWANGVTFLDINNDGFKDIYVSQGGPHNRDNRNNLLFINNQDLTFTESAQEYGLADNGITTQSAFFDFDKDGDLDCIVMNENELYGVDPINLKRLVNQNEETAYSNSSHLYQNDNGKFNDITKKAGLLRPIFGLGLCVGDINNDSWLDIYIASDYYLPDAIFINNQNGTFTDSVKSYTNQISFYGMGVDIADINNDDLQDIFTLDMASTDHFRAKTLMASMSTGRFSYLVDTEKFQHQYMFNSLQLNIGNNKFNNISQLTETANTDWSWSVLLSDFDNDEDKDIYITNGYRRYALDNDLQRKVFETRKKYGNNVPLSIKQQLYDQMPSEKLANILYQNNKNLSFKDVAQDWGLAAPSFSNGAATGDLDNDGDLDLVINNMDDNAFLYKNTTRENDLGNYLKVKTTGENSEAFAKVTISYDGKSQFIETKRVRGYMSSQDDTAHFGLGKVTKVDTVLVEWPSGLIEEKYDITANTSIEFDEGNAIVKKRTTKNLNPYFKSTNTQIGLNYKHKENLYDDFEQEILLPYKQSTSGPFITKGDVNGDGKEDIYIGGASGQSGLLYVQNDTGFKNLKSQALSNDSGYEDMESAFFDFEGDGDQDLYVVSGGNSFESGSSYYADRIYLNDGKGNLTRWDGDILKQNPTSGKTVTTIDFDKDGDLDLLVGNRIKPKNYPRHSSSILYENTGGKLKNVTNENAGDLKAFGIVNDIVSTDFNKDGWTDFIAVGEWTSIGFFENKQGKFIQKIGADGIPNTTGWWFSIEETDINNDGVPDYILGNAGKNLKYKANESKPFKIYADDFDGNGSQDIVLSKKYQGEYVPVRGRECSSQQMPFIKGKFPNYTDFAKATLSDIYGDKLKTSYQREVTSFESAILINDGQGGFSLKPLPIEAQLFPILDIALYDFNKDGFQDCLVGGNIFETEVETPRLDAISGLILISNGLDGYRPVTNQNSGLYPLGNLKSFELLSFKKEKLLVLGFNNDNLKVRILTDN</sequence>
<dbReference type="Proteomes" id="UP000310314">
    <property type="component" value="Unassembled WGS sequence"/>
</dbReference>
<gene>
    <name evidence="4" type="ORF">FEE95_01510</name>
</gene>
<evidence type="ECO:0000256" key="2">
    <source>
        <dbReference type="SAM" id="MobiDB-lite"/>
    </source>
</evidence>